<name>A0A0A9B8N1_ARUDO</name>
<sequence>MKIITCRGHKQLVVLVSDKAFKVLPRHHTASIHLKAPHKIPPPPPL</sequence>
<reference evidence="1" key="1">
    <citation type="submission" date="2014-09" db="EMBL/GenBank/DDBJ databases">
        <authorList>
            <person name="Magalhaes I.L.F."/>
            <person name="Oliveira U."/>
            <person name="Santos F.R."/>
            <person name="Vidigal T.H.D.A."/>
            <person name="Brescovit A.D."/>
            <person name="Santos A.J."/>
        </authorList>
    </citation>
    <scope>NUCLEOTIDE SEQUENCE</scope>
    <source>
        <tissue evidence="1">Shoot tissue taken approximately 20 cm above the soil surface</tissue>
    </source>
</reference>
<evidence type="ECO:0000313" key="1">
    <source>
        <dbReference type="EMBL" id="JAD55622.1"/>
    </source>
</evidence>
<proteinExistence type="predicted"/>
<accession>A0A0A9B8N1</accession>
<dbReference type="EMBL" id="GBRH01242273">
    <property type="protein sequence ID" value="JAD55622.1"/>
    <property type="molecule type" value="Transcribed_RNA"/>
</dbReference>
<protein>
    <submittedName>
        <fullName evidence="1">Uncharacterized protein</fullName>
    </submittedName>
</protein>
<reference evidence="1" key="2">
    <citation type="journal article" date="2015" name="Data Brief">
        <title>Shoot transcriptome of the giant reed, Arundo donax.</title>
        <authorList>
            <person name="Barrero R.A."/>
            <person name="Guerrero F.D."/>
            <person name="Moolhuijzen P."/>
            <person name="Goolsby J.A."/>
            <person name="Tidwell J."/>
            <person name="Bellgard S.E."/>
            <person name="Bellgard M.I."/>
        </authorList>
    </citation>
    <scope>NUCLEOTIDE SEQUENCE</scope>
    <source>
        <tissue evidence="1">Shoot tissue taken approximately 20 cm above the soil surface</tissue>
    </source>
</reference>
<organism evidence="1">
    <name type="scientific">Arundo donax</name>
    <name type="common">Giant reed</name>
    <name type="synonym">Donax arundinaceus</name>
    <dbReference type="NCBI Taxonomy" id="35708"/>
    <lineage>
        <taxon>Eukaryota</taxon>
        <taxon>Viridiplantae</taxon>
        <taxon>Streptophyta</taxon>
        <taxon>Embryophyta</taxon>
        <taxon>Tracheophyta</taxon>
        <taxon>Spermatophyta</taxon>
        <taxon>Magnoliopsida</taxon>
        <taxon>Liliopsida</taxon>
        <taxon>Poales</taxon>
        <taxon>Poaceae</taxon>
        <taxon>PACMAD clade</taxon>
        <taxon>Arundinoideae</taxon>
        <taxon>Arundineae</taxon>
        <taxon>Arundo</taxon>
    </lineage>
</organism>
<dbReference type="AlphaFoldDB" id="A0A0A9B8N1"/>